<dbReference type="RefSeq" id="WP_258189837.1">
    <property type="nucleotide sequence ID" value="NZ_BLRZ01000274.1"/>
</dbReference>
<dbReference type="PROSITE" id="PS01332">
    <property type="entry name" value="HTH_RRF2_1"/>
    <property type="match status" value="1"/>
</dbReference>
<evidence type="ECO:0000256" key="2">
    <source>
        <dbReference type="SAM" id="MobiDB-lite"/>
    </source>
</evidence>
<dbReference type="Pfam" id="PF02082">
    <property type="entry name" value="Rrf2"/>
    <property type="match status" value="1"/>
</dbReference>
<proteinExistence type="predicted"/>
<dbReference type="InterPro" id="IPR030489">
    <property type="entry name" value="TR_Rrf2-type_CS"/>
</dbReference>
<gene>
    <name evidence="3" type="ORF">HKBW3S34_02268</name>
</gene>
<organism evidence="3 4">
    <name type="scientific">Candidatus Hakubella thermalkaliphila</name>
    <dbReference type="NCBI Taxonomy" id="2754717"/>
    <lineage>
        <taxon>Bacteria</taxon>
        <taxon>Bacillati</taxon>
        <taxon>Actinomycetota</taxon>
        <taxon>Actinomycetota incertae sedis</taxon>
        <taxon>Candidatus Hakubellales</taxon>
        <taxon>Candidatus Hakubellaceae</taxon>
        <taxon>Candidatus Hakubella</taxon>
    </lineage>
</organism>
<evidence type="ECO:0000313" key="4">
    <source>
        <dbReference type="Proteomes" id="UP000588083"/>
    </source>
</evidence>
<dbReference type="Gene3D" id="1.10.10.10">
    <property type="entry name" value="Winged helix-like DNA-binding domain superfamily/Winged helix DNA-binding domain"/>
    <property type="match status" value="1"/>
</dbReference>
<dbReference type="Proteomes" id="UP000588083">
    <property type="component" value="Unassembled WGS sequence"/>
</dbReference>
<dbReference type="PROSITE" id="PS51197">
    <property type="entry name" value="HTH_RRF2_2"/>
    <property type="match status" value="1"/>
</dbReference>
<dbReference type="PANTHER" id="PTHR33221:SF5">
    <property type="entry name" value="HTH-TYPE TRANSCRIPTIONAL REGULATOR ISCR"/>
    <property type="match status" value="1"/>
</dbReference>
<evidence type="ECO:0008006" key="5">
    <source>
        <dbReference type="Google" id="ProtNLM"/>
    </source>
</evidence>
<comment type="caution">
    <text evidence="3">The sequence shown here is derived from an EMBL/GenBank/DDBJ whole genome shotgun (WGS) entry which is preliminary data.</text>
</comment>
<keyword evidence="4" id="KW-1185">Reference proteome</keyword>
<dbReference type="GO" id="GO:0003700">
    <property type="term" value="F:DNA-binding transcription factor activity"/>
    <property type="evidence" value="ECO:0007669"/>
    <property type="project" value="TreeGrafter"/>
</dbReference>
<keyword evidence="1" id="KW-0238">DNA-binding</keyword>
<dbReference type="AlphaFoldDB" id="A0A6V8PGF6"/>
<evidence type="ECO:0000256" key="1">
    <source>
        <dbReference type="ARBA" id="ARBA00023125"/>
    </source>
</evidence>
<protein>
    <recommendedName>
        <fullName evidence="5">Rrf2 family transcriptional regulator, iron-sulfur cluster assembly transcription factor</fullName>
    </recommendedName>
</protein>
<dbReference type="InterPro" id="IPR036388">
    <property type="entry name" value="WH-like_DNA-bd_sf"/>
</dbReference>
<dbReference type="NCBIfam" id="TIGR00738">
    <property type="entry name" value="rrf2_super"/>
    <property type="match status" value="1"/>
</dbReference>
<dbReference type="InterPro" id="IPR000944">
    <property type="entry name" value="Tscrpt_reg_Rrf2"/>
</dbReference>
<sequence>MFSSGLYFDQSQEVLAIKLSTKGEYGVRAMLYLALKYGVGPISLEEISEEERISHQYLGQLFVKLRKSRLVKSTRGARGGYYLAQPPSQITLTDILRAVDEPIGPIECVDPEGGRTSCDKVRDCIPHHVWRELRQSMLSVLERTTLQDMKNQHDQRQSLLGKEVTSNV</sequence>
<evidence type="ECO:0000313" key="3">
    <source>
        <dbReference type="EMBL" id="GFP31348.1"/>
    </source>
</evidence>
<dbReference type="SUPFAM" id="SSF46785">
    <property type="entry name" value="Winged helix' DNA-binding domain"/>
    <property type="match status" value="1"/>
</dbReference>
<dbReference type="InterPro" id="IPR036390">
    <property type="entry name" value="WH_DNA-bd_sf"/>
</dbReference>
<feature type="region of interest" description="Disordered" evidence="2">
    <location>
        <begin position="149"/>
        <end position="168"/>
    </location>
</feature>
<accession>A0A6V8PGF6</accession>
<dbReference type="GO" id="GO:0003677">
    <property type="term" value="F:DNA binding"/>
    <property type="evidence" value="ECO:0007669"/>
    <property type="project" value="UniProtKB-KW"/>
</dbReference>
<dbReference type="EMBL" id="BLRZ01000274">
    <property type="protein sequence ID" value="GFP31348.1"/>
    <property type="molecule type" value="Genomic_DNA"/>
</dbReference>
<name>A0A6V8PGF6_9ACTN</name>
<dbReference type="GO" id="GO:0005829">
    <property type="term" value="C:cytosol"/>
    <property type="evidence" value="ECO:0007669"/>
    <property type="project" value="TreeGrafter"/>
</dbReference>
<reference evidence="3 4" key="1">
    <citation type="journal article" date="2020" name="Front. Microbiol.">
        <title>Single-cell genomics of novel Actinobacteria with the Wood-Ljungdahl pathway discovered in a serpentinizing system.</title>
        <authorList>
            <person name="Merino N."/>
            <person name="Kawai M."/>
            <person name="Boyd E.S."/>
            <person name="Colman D.R."/>
            <person name="McGlynn S.E."/>
            <person name="Nealson K.H."/>
            <person name="Kurokawa K."/>
            <person name="Hongoh Y."/>
        </authorList>
    </citation>
    <scope>NUCLEOTIDE SEQUENCE [LARGE SCALE GENOMIC DNA]</scope>
    <source>
        <strain evidence="3 4">S34</strain>
    </source>
</reference>
<dbReference type="PANTHER" id="PTHR33221">
    <property type="entry name" value="WINGED HELIX-TURN-HELIX TRANSCRIPTIONAL REGULATOR, RRF2 FAMILY"/>
    <property type="match status" value="1"/>
</dbReference>